<reference evidence="1 2" key="2">
    <citation type="journal article" date="2017" name="Front. Plant Sci.">
        <title>Gene Classification and Mining of Molecular Markers Useful in Red Clover (Trifolium pratense) Breeding.</title>
        <authorList>
            <person name="Istvanek J."/>
            <person name="Dluhosova J."/>
            <person name="Dluhos P."/>
            <person name="Patkova L."/>
            <person name="Nedelnik J."/>
            <person name="Repkova J."/>
        </authorList>
    </citation>
    <scope>NUCLEOTIDE SEQUENCE [LARGE SCALE GENOMIC DNA]</scope>
    <source>
        <strain evidence="2">cv. Tatra</strain>
        <tissue evidence="1">Young leaves</tissue>
    </source>
</reference>
<reference evidence="1 2" key="1">
    <citation type="journal article" date="2014" name="Am. J. Bot.">
        <title>Genome assembly and annotation for red clover (Trifolium pratense; Fabaceae).</title>
        <authorList>
            <person name="Istvanek J."/>
            <person name="Jaros M."/>
            <person name="Krenek A."/>
            <person name="Repkova J."/>
        </authorList>
    </citation>
    <scope>NUCLEOTIDE SEQUENCE [LARGE SCALE GENOMIC DNA]</scope>
    <source>
        <strain evidence="2">cv. Tatra</strain>
        <tissue evidence="1">Young leaves</tissue>
    </source>
</reference>
<evidence type="ECO:0000313" key="2">
    <source>
        <dbReference type="Proteomes" id="UP000236291"/>
    </source>
</evidence>
<organism evidence="1 2">
    <name type="scientific">Trifolium pratense</name>
    <name type="common">Red clover</name>
    <dbReference type="NCBI Taxonomy" id="57577"/>
    <lineage>
        <taxon>Eukaryota</taxon>
        <taxon>Viridiplantae</taxon>
        <taxon>Streptophyta</taxon>
        <taxon>Embryophyta</taxon>
        <taxon>Tracheophyta</taxon>
        <taxon>Spermatophyta</taxon>
        <taxon>Magnoliopsida</taxon>
        <taxon>eudicotyledons</taxon>
        <taxon>Gunneridae</taxon>
        <taxon>Pentapetalae</taxon>
        <taxon>rosids</taxon>
        <taxon>fabids</taxon>
        <taxon>Fabales</taxon>
        <taxon>Fabaceae</taxon>
        <taxon>Papilionoideae</taxon>
        <taxon>50 kb inversion clade</taxon>
        <taxon>NPAAA clade</taxon>
        <taxon>Hologalegina</taxon>
        <taxon>IRL clade</taxon>
        <taxon>Trifolieae</taxon>
        <taxon>Trifolium</taxon>
    </lineage>
</organism>
<feature type="non-terminal residue" evidence="1">
    <location>
        <position position="1"/>
    </location>
</feature>
<protein>
    <submittedName>
        <fullName evidence="1">Uncharacterized protein</fullName>
    </submittedName>
</protein>
<sequence length="28" mass="3310">VKISASNDLRSYFHLSLHFYFVLTTRPP</sequence>
<proteinExistence type="predicted"/>
<gene>
    <name evidence="1" type="ORF">L195_g062894</name>
</gene>
<dbReference type="AlphaFoldDB" id="A0A2K3KII5"/>
<name>A0A2K3KII5_TRIPR</name>
<dbReference type="Proteomes" id="UP000236291">
    <property type="component" value="Unassembled WGS sequence"/>
</dbReference>
<comment type="caution">
    <text evidence="1">The sequence shown here is derived from an EMBL/GenBank/DDBJ whole genome shotgun (WGS) entry which is preliminary data.</text>
</comment>
<dbReference type="EMBL" id="ASHM01188570">
    <property type="protein sequence ID" value="PNX66097.1"/>
    <property type="molecule type" value="Genomic_DNA"/>
</dbReference>
<evidence type="ECO:0000313" key="1">
    <source>
        <dbReference type="EMBL" id="PNX66097.1"/>
    </source>
</evidence>
<accession>A0A2K3KII5</accession>